<evidence type="ECO:0000313" key="1">
    <source>
        <dbReference type="EMBL" id="KAF7819616.1"/>
    </source>
</evidence>
<accession>A0A834TEA1</accession>
<dbReference type="PANTHER" id="PTHR47076">
    <property type="entry name" value="NHL DOMAIN PROTEIN"/>
    <property type="match status" value="1"/>
</dbReference>
<reference evidence="1" key="1">
    <citation type="submission" date="2020-09" db="EMBL/GenBank/DDBJ databases">
        <title>Genome-Enabled Discovery of Anthraquinone Biosynthesis in Senna tora.</title>
        <authorList>
            <person name="Kang S.-H."/>
            <person name="Pandey R.P."/>
            <person name="Lee C.-M."/>
            <person name="Sim J.-S."/>
            <person name="Jeong J.-T."/>
            <person name="Choi B.-S."/>
            <person name="Jung M."/>
            <person name="Ginzburg D."/>
            <person name="Zhao K."/>
            <person name="Won S.Y."/>
            <person name="Oh T.-J."/>
            <person name="Yu Y."/>
            <person name="Kim N.-H."/>
            <person name="Lee O.R."/>
            <person name="Lee T.-H."/>
            <person name="Bashyal P."/>
            <person name="Kim T.-S."/>
            <person name="Lee W.-H."/>
            <person name="Kawkins C."/>
            <person name="Kim C.-K."/>
            <person name="Kim J.S."/>
            <person name="Ahn B.O."/>
            <person name="Rhee S.Y."/>
            <person name="Sohng J.K."/>
        </authorList>
    </citation>
    <scope>NUCLEOTIDE SEQUENCE</scope>
    <source>
        <tissue evidence="1">Leaf</tissue>
    </source>
</reference>
<comment type="caution">
    <text evidence="1">The sequence shown here is derived from an EMBL/GenBank/DDBJ whole genome shotgun (WGS) entry which is preliminary data.</text>
</comment>
<dbReference type="EMBL" id="JAAIUW010000008">
    <property type="protein sequence ID" value="KAF7819616.1"/>
    <property type="molecule type" value="Genomic_DNA"/>
</dbReference>
<evidence type="ECO:0000313" key="2">
    <source>
        <dbReference type="Proteomes" id="UP000634136"/>
    </source>
</evidence>
<organism evidence="1 2">
    <name type="scientific">Senna tora</name>
    <dbReference type="NCBI Taxonomy" id="362788"/>
    <lineage>
        <taxon>Eukaryota</taxon>
        <taxon>Viridiplantae</taxon>
        <taxon>Streptophyta</taxon>
        <taxon>Embryophyta</taxon>
        <taxon>Tracheophyta</taxon>
        <taxon>Spermatophyta</taxon>
        <taxon>Magnoliopsida</taxon>
        <taxon>eudicotyledons</taxon>
        <taxon>Gunneridae</taxon>
        <taxon>Pentapetalae</taxon>
        <taxon>rosids</taxon>
        <taxon>fabids</taxon>
        <taxon>Fabales</taxon>
        <taxon>Fabaceae</taxon>
        <taxon>Caesalpinioideae</taxon>
        <taxon>Cassia clade</taxon>
        <taxon>Senna</taxon>
    </lineage>
</organism>
<name>A0A834TEA1_9FABA</name>
<gene>
    <name evidence="1" type="ORF">G2W53_025071</name>
</gene>
<dbReference type="Proteomes" id="UP000634136">
    <property type="component" value="Unassembled WGS sequence"/>
</dbReference>
<keyword evidence="2" id="KW-1185">Reference proteome</keyword>
<dbReference type="AlphaFoldDB" id="A0A834TEA1"/>
<proteinExistence type="predicted"/>
<protein>
    <submittedName>
        <fullName evidence="1">NHL domain protein</fullName>
    </submittedName>
</protein>
<dbReference type="OrthoDB" id="657187at2759"/>
<sequence length="227" mass="26148">MAAAATTAEASYLVDHDGANEDAAFVKRGGCCFWMPCLGSDSSPSASPYGSACWERMRSPESRGNWWRRRWRKLLEWSEIVAGPKWKTFIRRFNNRGRGGPYYAKQSSFQYDPSSYALNFDEGKGQEDEEEYFRNFSASSVSYLFVDESDKNASFLACINCAFTQWNGEQLDLFAIISYEVWHHKNEIRLNLNPPPLDHVSSATLMAEFWRLWLSLWPLRWLGIFGS</sequence>
<dbReference type="PANTHER" id="PTHR47076:SF1">
    <property type="entry name" value="NHL DOMAIN PROTEIN"/>
    <property type="match status" value="1"/>
</dbReference>